<reference evidence="4" key="3">
    <citation type="submission" date="2018-11" db="EMBL/GenBank/DDBJ databases">
        <title>Proposal to divide the Flavobacteriaceae and reorganize its genera based on Amino Acid Identity values calculated from whole genome sequences.</title>
        <authorList>
            <person name="Nicholson A.C."/>
            <person name="Gulvik C.A."/>
            <person name="Whitney A.M."/>
            <person name="Humrighouse B.W."/>
            <person name="Bell M."/>
            <person name="Holmes B."/>
            <person name="Steigerwalt A.G."/>
            <person name="Villarma A."/>
            <person name="Sheth M."/>
            <person name="Batra D."/>
            <person name="Pryor J."/>
            <person name="Bernardet J.-F."/>
            <person name="Hugo C."/>
            <person name="Kampfer P."/>
            <person name="Newman J."/>
            <person name="McQuiston J.R."/>
        </authorList>
    </citation>
    <scope>NUCLEOTIDE SEQUENCE [LARGE SCALE GENOMIC DNA]</scope>
    <source>
        <strain evidence="4">G0188</strain>
    </source>
</reference>
<dbReference type="RefSeq" id="WP_073335639.1">
    <property type="nucleotide sequence ID" value="NZ_CP033920.1"/>
</dbReference>
<name>A0A1M7M4C9_CHRCU</name>
<dbReference type="KEGG" id="ccau:EG346_15175"/>
<accession>A0A376DT98</accession>
<evidence type="ECO:0000313" key="1">
    <source>
        <dbReference type="EMBL" id="AZA49439.1"/>
    </source>
</evidence>
<organism evidence="2 3">
    <name type="scientific">Chryseobacterium carnipullorum</name>
    <dbReference type="NCBI Taxonomy" id="1124835"/>
    <lineage>
        <taxon>Bacteria</taxon>
        <taxon>Pseudomonadati</taxon>
        <taxon>Bacteroidota</taxon>
        <taxon>Flavobacteriia</taxon>
        <taxon>Flavobacteriales</taxon>
        <taxon>Weeksellaceae</taxon>
        <taxon>Chryseobacterium group</taxon>
        <taxon>Chryseobacterium</taxon>
    </lineage>
</organism>
<dbReference type="Proteomes" id="UP000273270">
    <property type="component" value="Chromosome"/>
</dbReference>
<sequence>MKDIFIIGCFLSGSFINAQMGNFGINTYTPASKVDIVSKDNSASTKALRVSNSGLKEEVTLLNNGNFGINSVSPIAELVVNAGSNTKSVLKINTLSTTNGKQNTGINYNIFSPLISDESGQVIKQFDLKTASSNAITFDGSYTNSGATNKILCSVNSGSILGFTVYTGFVQGQNGVGVVKYATVTWSRGSGFIISSKGHDFGNNNSNSLNITGSGTNILTFDVQTGDDLIFEVTGGNLVYREVDSSTGTGRNESFNIIKSFRTR</sequence>
<proteinExistence type="predicted"/>
<protein>
    <submittedName>
        <fullName evidence="2">Uncharacterized protein</fullName>
    </submittedName>
</protein>
<dbReference type="OrthoDB" id="1273608at2"/>
<dbReference type="AlphaFoldDB" id="A0A1M7M4C9"/>
<keyword evidence="4" id="KW-1185">Reference proteome</keyword>
<dbReference type="Proteomes" id="UP000255224">
    <property type="component" value="Unassembled WGS sequence"/>
</dbReference>
<evidence type="ECO:0000313" key="2">
    <source>
        <dbReference type="EMBL" id="STC94348.1"/>
    </source>
</evidence>
<dbReference type="EMBL" id="UFVQ01000003">
    <property type="protein sequence ID" value="STC94348.1"/>
    <property type="molecule type" value="Genomic_DNA"/>
</dbReference>
<accession>A0A1M7M4C9</accession>
<reference evidence="1" key="2">
    <citation type="submission" date="2018-11" db="EMBL/GenBank/DDBJ databases">
        <title>Proposal to divide the Flavobacteriaceae and reorganize its genera based on Amino Acid Identity values calculated from whole genome sequences.</title>
        <authorList>
            <person name="Nicholson A.C."/>
            <person name="Gulvik C.A."/>
            <person name="Whitney A.M."/>
            <person name="Humrighouse B.W."/>
            <person name="Bell M."/>
            <person name="Holmes B."/>
            <person name="Steigerwalt A."/>
            <person name="Villarma A."/>
            <person name="Sheth M."/>
            <person name="Batra D."/>
            <person name="Pryor J."/>
            <person name="Bernardet J.-F."/>
            <person name="Hugo C."/>
            <person name="Kampfer P."/>
            <person name="Newman J."/>
            <person name="Mcquiston J.R."/>
        </authorList>
    </citation>
    <scope>NUCLEOTIDE SEQUENCE [LARGE SCALE GENOMIC DNA]</scope>
    <source>
        <strain evidence="1">G0188</strain>
    </source>
</reference>
<reference evidence="2 3" key="1">
    <citation type="submission" date="2018-06" db="EMBL/GenBank/DDBJ databases">
        <authorList>
            <consortium name="Pathogen Informatics"/>
            <person name="Doyle S."/>
        </authorList>
    </citation>
    <scope>NUCLEOTIDE SEQUENCE [LARGE SCALE GENOMIC DNA]</scope>
    <source>
        <strain evidence="2 3">NCTC13533</strain>
    </source>
</reference>
<evidence type="ECO:0000313" key="3">
    <source>
        <dbReference type="Proteomes" id="UP000255224"/>
    </source>
</evidence>
<gene>
    <name evidence="1" type="ORF">EG346_15175</name>
    <name evidence="2" type="ORF">NCTC13533_01533</name>
</gene>
<dbReference type="EMBL" id="CP033920">
    <property type="protein sequence ID" value="AZA49439.1"/>
    <property type="molecule type" value="Genomic_DNA"/>
</dbReference>
<evidence type="ECO:0000313" key="4">
    <source>
        <dbReference type="Proteomes" id="UP000273270"/>
    </source>
</evidence>